<dbReference type="Pfam" id="PF07503">
    <property type="entry name" value="zf-HYPF"/>
    <property type="match status" value="2"/>
</dbReference>
<dbReference type="Gene3D" id="3.30.420.360">
    <property type="match status" value="1"/>
</dbReference>
<dbReference type="PROSITE" id="PS00150">
    <property type="entry name" value="ACYLPHOSPHATASE_1"/>
    <property type="match status" value="1"/>
</dbReference>
<keyword evidence="4" id="KW-0436">Ligase</keyword>
<dbReference type="InterPro" id="IPR041440">
    <property type="entry name" value="HypF_C"/>
</dbReference>
<dbReference type="PROSITE" id="PS51163">
    <property type="entry name" value="YRDC"/>
    <property type="match status" value="1"/>
</dbReference>
<dbReference type="Pfam" id="PF22521">
    <property type="entry name" value="HypF_C_2"/>
    <property type="match status" value="1"/>
</dbReference>
<sequence length="779" mass="88301">MKRLFIKVEGIVQGVGFRPFVYNIAISNNLKGWVNNTSEGVFIDVEGSEENLDEFLNQLEFNPPPLSRIENINITEKSPCNFSNFKIKKSIENLDKITLISPDIGTCKDCRDDILDPNNKRYCYPFTNCTNCGPRYSIIKQIPYDRDKTTMKKFKMCKECEDEYNNPLNRRFHAQPNACHNCGPHIYLTDNKGMDISLTDIICNQEIFNDLNSINNKININEKMITWTQKKLKEGFIFAIKGLTGFHLICDGENPNAINLLRKRKHRPDKPFAVMMKNINTVKKYCNANNKEEDLLLGIRKPIVLLNKLDNYDLPETLAPNQNTVGVMLPFTPLHELLFLKDLNVLVMTSANVHGLPLEHINETAVEHLGGLVDYFLMHDRDIFIPVDDSVSKVVLGRERIIRRARGYAPEPITFKAAASILACGSNMKNTTCISKDDFLFLSPHNGDLENLETYEHYKSNIEHLKNIFAFTPKYVASDMHPSYYSTQYAQSCDTELIQVQHHHAHIVSCMVENKLSGKVIGLSFDGTGYGTDGRIWGSEFLICDHEHFTRVAHLDYIAMPGGDAAVLEPWRMGLSYLYHSLPKESTYIRDFYGNKADILLKIIDKNINCIETSSMGRFFDAVSSILDICQKVTYEGQASMELESLISTSLDRSNTTSYNYEIVDQDNQLIIDTVPIINGIINDLRIGISKNIISQYFHNTVISFSVDICKRMRESHGISDVALSGGVFQNNYIFIGIVNALEKEGFNVYTHSIIPTNDGGIALGQLVIANEILKSKVR</sequence>
<dbReference type="InterPro" id="IPR001792">
    <property type="entry name" value="Acylphosphatase-like_dom"/>
</dbReference>
<protein>
    <recommendedName>
        <fullName evidence="10">Carbamoyltransferase</fullName>
        <ecNumber evidence="10">6.2.-.-</ecNumber>
    </recommendedName>
</protein>
<dbReference type="InterPro" id="IPR055128">
    <property type="entry name" value="HypF_C_2"/>
</dbReference>
<evidence type="ECO:0000259" key="13">
    <source>
        <dbReference type="PROSITE" id="PS51163"/>
    </source>
</evidence>
<feature type="active site" evidence="11">
    <location>
        <position position="36"/>
    </location>
</feature>
<feature type="active site" evidence="11">
    <location>
        <position position="18"/>
    </location>
</feature>
<dbReference type="EC" id="6.2.-.-" evidence="10"/>
<evidence type="ECO:0000256" key="8">
    <source>
        <dbReference type="ARBA" id="ARBA00047645"/>
    </source>
</evidence>
<dbReference type="GO" id="GO:0016743">
    <property type="term" value="F:carboxyl- or carbamoyltransferase activity"/>
    <property type="evidence" value="ECO:0007669"/>
    <property type="project" value="UniProtKB-UniRule"/>
</dbReference>
<dbReference type="Pfam" id="PF01300">
    <property type="entry name" value="Sua5_yciO_yrdC"/>
    <property type="match status" value="1"/>
</dbReference>
<dbReference type="SUPFAM" id="SSF54975">
    <property type="entry name" value="Acylphosphatase/BLUF domain-like"/>
    <property type="match status" value="1"/>
</dbReference>
<dbReference type="InterPro" id="IPR036046">
    <property type="entry name" value="Acylphosphatase-like_dom_sf"/>
</dbReference>
<organism evidence="14 15">
    <name type="scientific">Clostridium chromiireducens</name>
    <dbReference type="NCBI Taxonomy" id="225345"/>
    <lineage>
        <taxon>Bacteria</taxon>
        <taxon>Bacillati</taxon>
        <taxon>Bacillota</taxon>
        <taxon>Clostridia</taxon>
        <taxon>Eubacteriales</taxon>
        <taxon>Clostridiaceae</taxon>
        <taxon>Clostridium</taxon>
    </lineage>
</organism>
<evidence type="ECO:0000256" key="6">
    <source>
        <dbReference type="ARBA" id="ARBA00022771"/>
    </source>
</evidence>
<evidence type="ECO:0000259" key="12">
    <source>
        <dbReference type="PROSITE" id="PS51160"/>
    </source>
</evidence>
<dbReference type="PROSITE" id="PS51160">
    <property type="entry name" value="ACYLPHOSPHATASE_3"/>
    <property type="match status" value="1"/>
</dbReference>
<dbReference type="GO" id="GO:0008270">
    <property type="term" value="F:zinc ion binding"/>
    <property type="evidence" value="ECO:0007669"/>
    <property type="project" value="UniProtKB-KW"/>
</dbReference>
<evidence type="ECO:0000256" key="5">
    <source>
        <dbReference type="ARBA" id="ARBA00022723"/>
    </source>
</evidence>
<comment type="catalytic activity">
    <reaction evidence="8 11">
        <text>an acyl phosphate + H2O = a carboxylate + phosphate + H(+)</text>
        <dbReference type="Rhea" id="RHEA:14965"/>
        <dbReference type="ChEBI" id="CHEBI:15377"/>
        <dbReference type="ChEBI" id="CHEBI:15378"/>
        <dbReference type="ChEBI" id="CHEBI:29067"/>
        <dbReference type="ChEBI" id="CHEBI:43474"/>
        <dbReference type="ChEBI" id="CHEBI:59918"/>
        <dbReference type="EC" id="3.6.1.7"/>
    </reaction>
</comment>
<evidence type="ECO:0000313" key="15">
    <source>
        <dbReference type="Proteomes" id="UP000656077"/>
    </source>
</evidence>
<comment type="catalytic activity">
    <reaction evidence="9">
        <text>C-terminal L-cysteinyl-[HypE protein] + carbamoyl phosphate + ATP + H2O = C-terminal S-carboxamide-L-cysteinyl-[HypE protein] + AMP + phosphate + diphosphate + H(+)</text>
        <dbReference type="Rhea" id="RHEA:55636"/>
        <dbReference type="Rhea" id="RHEA-COMP:14247"/>
        <dbReference type="Rhea" id="RHEA-COMP:14392"/>
        <dbReference type="ChEBI" id="CHEBI:15377"/>
        <dbReference type="ChEBI" id="CHEBI:15378"/>
        <dbReference type="ChEBI" id="CHEBI:30616"/>
        <dbReference type="ChEBI" id="CHEBI:33019"/>
        <dbReference type="ChEBI" id="CHEBI:43474"/>
        <dbReference type="ChEBI" id="CHEBI:58228"/>
        <dbReference type="ChEBI" id="CHEBI:76913"/>
        <dbReference type="ChEBI" id="CHEBI:139126"/>
        <dbReference type="ChEBI" id="CHEBI:456215"/>
    </reaction>
</comment>
<evidence type="ECO:0000256" key="10">
    <source>
        <dbReference type="PIRNR" id="PIRNR006256"/>
    </source>
</evidence>
<dbReference type="PANTHER" id="PTHR42959">
    <property type="entry name" value="CARBAMOYLTRANSFERASE"/>
    <property type="match status" value="1"/>
</dbReference>
<dbReference type="GO" id="GO:0003998">
    <property type="term" value="F:acylphosphatase activity"/>
    <property type="evidence" value="ECO:0007669"/>
    <property type="project" value="UniProtKB-EC"/>
</dbReference>
<dbReference type="Gene3D" id="3.30.420.40">
    <property type="match status" value="1"/>
</dbReference>
<evidence type="ECO:0000256" key="11">
    <source>
        <dbReference type="PROSITE-ProRule" id="PRU00520"/>
    </source>
</evidence>
<keyword evidence="6" id="KW-0863">Zinc-finger</keyword>
<keyword evidence="7" id="KW-0862">Zinc</keyword>
<proteinExistence type="inferred from homology"/>
<accession>A0A964W339</accession>
<dbReference type="Pfam" id="PF17788">
    <property type="entry name" value="HypF_C"/>
    <property type="match status" value="1"/>
</dbReference>
<dbReference type="InterPro" id="IPR051060">
    <property type="entry name" value="Carbamoyltrans_HypF-like"/>
</dbReference>
<dbReference type="InterPro" id="IPR006070">
    <property type="entry name" value="Sua5-like_dom"/>
</dbReference>
<dbReference type="GO" id="GO:0016874">
    <property type="term" value="F:ligase activity"/>
    <property type="evidence" value="ECO:0007669"/>
    <property type="project" value="UniProtKB-UniRule"/>
</dbReference>
<dbReference type="GO" id="GO:0003725">
    <property type="term" value="F:double-stranded RNA binding"/>
    <property type="evidence" value="ECO:0007669"/>
    <property type="project" value="InterPro"/>
</dbReference>
<dbReference type="Proteomes" id="UP000656077">
    <property type="component" value="Unassembled WGS sequence"/>
</dbReference>
<keyword evidence="5" id="KW-0479">Metal-binding</keyword>
<comment type="pathway">
    <text evidence="1">Protein modification; [NiFe] hydrogenase maturation.</text>
</comment>
<evidence type="ECO:0000256" key="2">
    <source>
        <dbReference type="ARBA" id="ARBA00005614"/>
    </source>
</evidence>
<dbReference type="GO" id="GO:0051604">
    <property type="term" value="P:protein maturation"/>
    <property type="evidence" value="ECO:0007669"/>
    <property type="project" value="TreeGrafter"/>
</dbReference>
<dbReference type="Pfam" id="PF00708">
    <property type="entry name" value="Acylphosphatase"/>
    <property type="match status" value="1"/>
</dbReference>
<dbReference type="InterPro" id="IPR017945">
    <property type="entry name" value="DHBP_synth_RibB-like_a/b_dom"/>
</dbReference>
<dbReference type="AlphaFoldDB" id="A0A964W339"/>
<evidence type="ECO:0000256" key="3">
    <source>
        <dbReference type="ARBA" id="ARBA00008097"/>
    </source>
</evidence>
<dbReference type="Gene3D" id="3.90.870.50">
    <property type="match status" value="1"/>
</dbReference>
<evidence type="ECO:0000256" key="4">
    <source>
        <dbReference type="ARBA" id="ARBA00022598"/>
    </source>
</evidence>
<gene>
    <name evidence="14" type="primary">hypF</name>
    <name evidence="14" type="ORF">GKZ28_15860</name>
</gene>
<evidence type="ECO:0000313" key="14">
    <source>
        <dbReference type="EMBL" id="MVX65166.1"/>
    </source>
</evidence>
<keyword evidence="11" id="KW-0378">Hydrolase</keyword>
<name>A0A964W339_9CLOT</name>
<dbReference type="FunFam" id="3.30.420.40:FF:000124">
    <property type="entry name" value="Carbamoyltransferase HypF"/>
    <property type="match status" value="1"/>
</dbReference>
<comment type="caution">
    <text evidence="14">The sequence shown here is derived from an EMBL/GenBank/DDBJ whole genome shotgun (WGS) entry which is preliminary data.</text>
</comment>
<dbReference type="InterPro" id="IPR004421">
    <property type="entry name" value="Carbamoyltransferase_HypF"/>
</dbReference>
<evidence type="ECO:0000256" key="9">
    <source>
        <dbReference type="ARBA" id="ARBA00048220"/>
    </source>
</evidence>
<dbReference type="NCBIfam" id="TIGR00143">
    <property type="entry name" value="hypF"/>
    <property type="match status" value="1"/>
</dbReference>
<dbReference type="SUPFAM" id="SSF55821">
    <property type="entry name" value="YrdC/RibB"/>
    <property type="match status" value="1"/>
</dbReference>
<dbReference type="InterPro" id="IPR011125">
    <property type="entry name" value="Znf_HypF"/>
</dbReference>
<comment type="similarity">
    <text evidence="2">Belongs to the acylphosphatase family.</text>
</comment>
<reference evidence="14" key="1">
    <citation type="submission" date="2019-12" db="EMBL/GenBank/DDBJ databases">
        <title>Microbes associate with the intestines of laboratory mice.</title>
        <authorList>
            <person name="Navarre W."/>
            <person name="Wong E."/>
        </authorList>
    </citation>
    <scope>NUCLEOTIDE SEQUENCE</scope>
    <source>
        <strain evidence="14">NM79_F5</strain>
    </source>
</reference>
<comment type="similarity">
    <text evidence="3 10">Belongs to the carbamoyltransferase HypF family.</text>
</comment>
<evidence type="ECO:0000256" key="7">
    <source>
        <dbReference type="ARBA" id="ARBA00022833"/>
    </source>
</evidence>
<feature type="domain" description="YrdC-like" evidence="13">
    <location>
        <begin position="222"/>
        <end position="407"/>
    </location>
</feature>
<dbReference type="Gene3D" id="3.30.110.120">
    <property type="match status" value="1"/>
</dbReference>
<feature type="domain" description="Acylphosphatase-like" evidence="12">
    <location>
        <begin position="3"/>
        <end position="89"/>
    </location>
</feature>
<dbReference type="InterPro" id="IPR017968">
    <property type="entry name" value="Acylphosphatase_CS"/>
</dbReference>
<dbReference type="EMBL" id="WSRQ01000027">
    <property type="protein sequence ID" value="MVX65166.1"/>
    <property type="molecule type" value="Genomic_DNA"/>
</dbReference>
<dbReference type="PANTHER" id="PTHR42959:SF1">
    <property type="entry name" value="CARBAMOYLTRANSFERASE HYPF"/>
    <property type="match status" value="1"/>
</dbReference>
<dbReference type="PIRSF" id="PIRSF006256">
    <property type="entry name" value="CMPcnvr_hdrg_mat"/>
    <property type="match status" value="1"/>
</dbReference>
<evidence type="ECO:0000256" key="1">
    <source>
        <dbReference type="ARBA" id="ARBA00004711"/>
    </source>
</evidence>